<dbReference type="EMBL" id="FQXG01000003">
    <property type="protein sequence ID" value="SHH61844.1"/>
    <property type="molecule type" value="Genomic_DNA"/>
</dbReference>
<accession>A0A1M5UFP9</accession>
<evidence type="ECO:0000313" key="3">
    <source>
        <dbReference type="Proteomes" id="UP000184268"/>
    </source>
</evidence>
<protein>
    <submittedName>
        <fullName evidence="2">Uncharacterized protein</fullName>
    </submittedName>
</protein>
<keyword evidence="3" id="KW-1185">Reference proteome</keyword>
<proteinExistence type="predicted"/>
<gene>
    <name evidence="2" type="ORF">SAMN02745129_2550</name>
</gene>
<name>A0A1M5UFP9_9GAMM</name>
<dbReference type="Proteomes" id="UP000184268">
    <property type="component" value="Unassembled WGS sequence"/>
</dbReference>
<dbReference type="RefSeq" id="WP_067655201.1">
    <property type="nucleotide sequence ID" value="NZ_FQXG01000003.1"/>
</dbReference>
<reference evidence="2 3" key="1">
    <citation type="submission" date="2016-11" db="EMBL/GenBank/DDBJ databases">
        <authorList>
            <person name="Jaros S."/>
            <person name="Januszkiewicz K."/>
            <person name="Wedrychowicz H."/>
        </authorList>
    </citation>
    <scope>NUCLEOTIDE SEQUENCE [LARGE SCALE GENOMIC DNA]</scope>
    <source>
        <strain evidence="2 3">DSM 16917</strain>
    </source>
</reference>
<dbReference type="AlphaFoldDB" id="A0A1M5UFP9"/>
<evidence type="ECO:0000256" key="1">
    <source>
        <dbReference type="SAM" id="MobiDB-lite"/>
    </source>
</evidence>
<feature type="region of interest" description="Disordered" evidence="1">
    <location>
        <begin position="306"/>
        <end position="331"/>
    </location>
</feature>
<sequence>MTHQLLNRNQEAREILAQYLIDLSWDIGLKTQPSSEEFRQKLVNGLKEAPGFRKYIRVPIKHMADIRAPGSHTELCVQLQTISAALRESAKESQPFCLDTFESMKSIKGLIPFAQTVETQIRDTVAVWREGYLAAAYDGEGQFRAEVPQVGVAPEAPDVKPEAACENGTPHQRFSFSAFFGHAGRVNFIMDVEYEPASQHPAQDEPNNAAPYRKLTVSLERNGEVLGQKAVFGPGESQGEALFKSVATGSRLTWIPGKFRDCLAQAANPELQVPFATRTNCAAATDVLDARRRDLRHGPLQQFEELPRRALNVLTRSDKAKEPDPVPEPTS</sequence>
<organism evidence="2 3">
    <name type="scientific">Ferrimonas marina</name>
    <dbReference type="NCBI Taxonomy" id="299255"/>
    <lineage>
        <taxon>Bacteria</taxon>
        <taxon>Pseudomonadati</taxon>
        <taxon>Pseudomonadota</taxon>
        <taxon>Gammaproteobacteria</taxon>
        <taxon>Alteromonadales</taxon>
        <taxon>Ferrimonadaceae</taxon>
        <taxon>Ferrimonas</taxon>
    </lineage>
</organism>
<evidence type="ECO:0000313" key="2">
    <source>
        <dbReference type="EMBL" id="SHH61844.1"/>
    </source>
</evidence>
<dbReference type="STRING" id="299255.SAMN02745129_2550"/>